<dbReference type="GO" id="GO:0005524">
    <property type="term" value="F:ATP binding"/>
    <property type="evidence" value="ECO:0007669"/>
    <property type="project" value="UniProtKB-KW"/>
</dbReference>
<dbReference type="PATRIC" id="fig|1495769.3.peg.269"/>
<dbReference type="PANTHER" id="PTHR43873">
    <property type="entry name" value="COBYRINATE A,C-DIAMIDE SYNTHASE"/>
    <property type="match status" value="1"/>
</dbReference>
<dbReference type="InterPro" id="IPR029062">
    <property type="entry name" value="Class_I_gatase-like"/>
</dbReference>
<reference evidence="13" key="1">
    <citation type="submission" date="2014-07" db="EMBL/GenBank/DDBJ databases">
        <authorList>
            <person name="Santos-Garcia D."/>
        </authorList>
    </citation>
    <scope>NUCLEOTIDE SEQUENCE [LARGE SCALE GENOMIC DNA]</scope>
</reference>
<evidence type="ECO:0000259" key="10">
    <source>
        <dbReference type="Pfam" id="PF01656"/>
    </source>
</evidence>
<evidence type="ECO:0000256" key="4">
    <source>
        <dbReference type="ARBA" id="ARBA00022573"/>
    </source>
</evidence>
<proteinExistence type="inferred from homology"/>
<dbReference type="EC" id="6.3.5.9" evidence="12"/>
<keyword evidence="6" id="KW-0547">Nucleotide-binding</keyword>
<keyword evidence="9" id="KW-0315">Glutamine amidotransferase</keyword>
<dbReference type="SUPFAM" id="SSF52317">
    <property type="entry name" value="Class I glutamine amidotransferase-like"/>
    <property type="match status" value="1"/>
</dbReference>
<dbReference type="OrthoDB" id="9764035at2"/>
<dbReference type="AlphaFoldDB" id="A0A078KEU8"/>
<dbReference type="InterPro" id="IPR011698">
    <property type="entry name" value="GATase_3"/>
</dbReference>
<dbReference type="InterPro" id="IPR027417">
    <property type="entry name" value="P-loop_NTPase"/>
</dbReference>
<dbReference type="GO" id="GO:0042242">
    <property type="term" value="F:cobyrinic acid a,c-diamide synthase activity"/>
    <property type="evidence" value="ECO:0007669"/>
    <property type="project" value="UniProtKB-EC"/>
</dbReference>
<dbReference type="Proteomes" id="UP000032420">
    <property type="component" value="Chromosome I"/>
</dbReference>
<dbReference type="HOGENOM" id="CLU_022752_0_2_6"/>
<comment type="cofactor">
    <cofactor evidence="1">
        <name>Mg(2+)</name>
        <dbReference type="ChEBI" id="CHEBI:18420"/>
    </cofactor>
</comment>
<dbReference type="NCBIfam" id="NF002204">
    <property type="entry name" value="PRK01077.1"/>
    <property type="match status" value="1"/>
</dbReference>
<dbReference type="PANTHER" id="PTHR43873:SF1">
    <property type="entry name" value="COBYRINATE A,C-DIAMIDE SYNTHASE"/>
    <property type="match status" value="1"/>
</dbReference>
<evidence type="ECO:0000256" key="9">
    <source>
        <dbReference type="ARBA" id="ARBA00022962"/>
    </source>
</evidence>
<comment type="pathway">
    <text evidence="2">Cofactor biosynthesis; adenosylcobalamin biosynthesis.</text>
</comment>
<keyword evidence="13" id="KW-1185">Reference proteome</keyword>
<evidence type="ECO:0000256" key="8">
    <source>
        <dbReference type="ARBA" id="ARBA00022842"/>
    </source>
</evidence>
<comment type="similarity">
    <text evidence="3">Belongs to the CobB/CobQ family. CobQ subfamily.</text>
</comment>
<dbReference type="Gene3D" id="3.40.50.300">
    <property type="entry name" value="P-loop containing nucleotide triphosphate hydrolases"/>
    <property type="match status" value="1"/>
</dbReference>
<protein>
    <submittedName>
        <fullName evidence="12">Cobyrinic acid a,c-diamide synthase</fullName>
        <ecNumber evidence="12">6.3.5.11</ecNumber>
        <ecNumber evidence="12">6.3.5.9</ecNumber>
    </submittedName>
</protein>
<keyword evidence="8" id="KW-0460">Magnesium</keyword>
<dbReference type="PROSITE" id="PS51274">
    <property type="entry name" value="GATASE_COBBQ"/>
    <property type="match status" value="1"/>
</dbReference>
<gene>
    <name evidence="12" type="primary">cobB</name>
    <name evidence="12" type="ORF">CEM_295</name>
</gene>
<keyword evidence="4" id="KW-0169">Cobalamin biosynthesis</keyword>
<evidence type="ECO:0000313" key="13">
    <source>
        <dbReference type="Proteomes" id="UP000032420"/>
    </source>
</evidence>
<dbReference type="Pfam" id="PF07685">
    <property type="entry name" value="GATase_3"/>
    <property type="match status" value="1"/>
</dbReference>
<dbReference type="InterPro" id="IPR004484">
    <property type="entry name" value="CbiA/CobB_synth"/>
</dbReference>
<dbReference type="STRING" id="1495769.CEM_295"/>
<dbReference type="Gene3D" id="3.40.50.880">
    <property type="match status" value="1"/>
</dbReference>
<dbReference type="EC" id="6.3.5.11" evidence="12"/>
<dbReference type="GO" id="GO:0009236">
    <property type="term" value="P:cobalamin biosynthetic process"/>
    <property type="evidence" value="ECO:0007669"/>
    <property type="project" value="UniProtKB-KW"/>
</dbReference>
<dbReference type="GO" id="GO:0043802">
    <property type="term" value="F:hydrogenobyrinic acid a,c-diamide synthase (glutamine-hydrolysing) activity"/>
    <property type="evidence" value="ECO:0007669"/>
    <property type="project" value="UniProtKB-EC"/>
</dbReference>
<evidence type="ECO:0000256" key="2">
    <source>
        <dbReference type="ARBA" id="ARBA00004953"/>
    </source>
</evidence>
<organism evidence="12 13">
    <name type="scientific">Candidatus Johnevansia muelleri</name>
    <dbReference type="NCBI Taxonomy" id="1495769"/>
    <lineage>
        <taxon>Bacteria</taxon>
        <taxon>Pseudomonadati</taxon>
        <taxon>Pseudomonadota</taxon>
        <taxon>Gammaproteobacteria</taxon>
        <taxon>Candidatus Johnevansiales</taxon>
        <taxon>Candidatus Johnevansiaceae</taxon>
        <taxon>Candidatus Johnevansia</taxon>
    </lineage>
</organism>
<sequence>MYYKQISCPALFITSLASNQGKTILTSALAYYYIKKKHSVSVFKTGPDYLDPMILEKVSDNLVEQLDLWMNGEEYCYNILYKASQKTDIILIEGAMGIFDGTPSSADLAINFNIPIVLIINVRGMAQSIASIIIGIKKYKNNLLLYGIFINNLGSYYHYKLIKSILPVNISLLGMFPKYNKIIFKNRHLGLIPPNEQNNFNKNIKNISKFIIKSKIINSIPIVNFKNKKKISIPILLKGIKIGIAKDLAFSFIYNANIKLLEYMGAKVFFSPLIDKYIPNIDALWLPGGYPEIHAHKLSINKSMHESIKNFFLKNKPILAECGGMLYILESISDLNNKFYIMAGILPGHSELTNFLGCQGMQSLILPEGIIRGHSHHNSYSFATIKPIGYGIRSSYYTFIGEAIYRIGRLTASYLHMFFPSNPIVCASIFYPD</sequence>
<keyword evidence="7" id="KW-0067">ATP-binding</keyword>
<feature type="domain" description="CobB/CobQ-like glutamine amidotransferase" evidence="11">
    <location>
        <begin position="241"/>
        <end position="421"/>
    </location>
</feature>
<evidence type="ECO:0000259" key="11">
    <source>
        <dbReference type="Pfam" id="PF07685"/>
    </source>
</evidence>
<dbReference type="SUPFAM" id="SSF52540">
    <property type="entry name" value="P-loop containing nucleoside triphosphate hydrolases"/>
    <property type="match status" value="1"/>
</dbReference>
<feature type="domain" description="CobQ/CobB/MinD/ParA nucleotide binding" evidence="10">
    <location>
        <begin position="12"/>
        <end position="166"/>
    </location>
</feature>
<evidence type="ECO:0000256" key="5">
    <source>
        <dbReference type="ARBA" id="ARBA00022598"/>
    </source>
</evidence>
<dbReference type="InterPro" id="IPR002586">
    <property type="entry name" value="CobQ/CobB/MinD/ParA_Nub-bd_dom"/>
</dbReference>
<evidence type="ECO:0000256" key="7">
    <source>
        <dbReference type="ARBA" id="ARBA00022840"/>
    </source>
</evidence>
<accession>A0A078KEU8</accession>
<dbReference type="KEGG" id="eme:CEM_295"/>
<evidence type="ECO:0000313" key="12">
    <source>
        <dbReference type="EMBL" id="CDZ16547.1"/>
    </source>
</evidence>
<evidence type="ECO:0000256" key="1">
    <source>
        <dbReference type="ARBA" id="ARBA00001946"/>
    </source>
</evidence>
<keyword evidence="5 12" id="KW-0436">Ligase</keyword>
<evidence type="ECO:0000256" key="6">
    <source>
        <dbReference type="ARBA" id="ARBA00022741"/>
    </source>
</evidence>
<dbReference type="Pfam" id="PF01656">
    <property type="entry name" value="CbiA"/>
    <property type="match status" value="1"/>
</dbReference>
<name>A0A078KEU8_9GAMM</name>
<evidence type="ECO:0000256" key="3">
    <source>
        <dbReference type="ARBA" id="ARBA00006205"/>
    </source>
</evidence>
<dbReference type="EMBL" id="LM655252">
    <property type="protein sequence ID" value="CDZ16547.1"/>
    <property type="molecule type" value="Genomic_DNA"/>
</dbReference>